<organism evidence="2 3">
    <name type="scientific">Ciceribacter thiooxidans</name>
    <dbReference type="NCBI Taxonomy" id="1969821"/>
    <lineage>
        <taxon>Bacteria</taxon>
        <taxon>Pseudomonadati</taxon>
        <taxon>Pseudomonadota</taxon>
        <taxon>Alphaproteobacteria</taxon>
        <taxon>Hyphomicrobiales</taxon>
        <taxon>Rhizobiaceae</taxon>
        <taxon>Ciceribacter</taxon>
    </lineage>
</organism>
<protein>
    <recommendedName>
        <fullName evidence="4">Flippase GtrA</fullName>
    </recommendedName>
</protein>
<keyword evidence="1" id="KW-1133">Transmembrane helix</keyword>
<gene>
    <name evidence="2" type="ORF">ACFOHV_08615</name>
</gene>
<feature type="transmembrane region" description="Helical" evidence="1">
    <location>
        <begin position="68"/>
        <end position="86"/>
    </location>
</feature>
<sequence>MGLVRFSLALICGHAVDALLLAALLPVFSPISAGLLASPAGLIVSVWMNETTAFRRIFGDDAFDRRRLRPTISLAAALKLGLYVALVFDMPAIHPVPLQLLCAIATFAFTLFGYWRFFRRNS</sequence>
<evidence type="ECO:0008006" key="4">
    <source>
        <dbReference type="Google" id="ProtNLM"/>
    </source>
</evidence>
<keyword evidence="1" id="KW-0812">Transmembrane</keyword>
<comment type="caution">
    <text evidence="2">The sequence shown here is derived from an EMBL/GenBank/DDBJ whole genome shotgun (WGS) entry which is preliminary data.</text>
</comment>
<name>A0ABV7I281_9HYPH</name>
<dbReference type="RefSeq" id="WP_182305642.1">
    <property type="nucleotide sequence ID" value="NZ_CP059896.1"/>
</dbReference>
<reference evidence="3" key="1">
    <citation type="journal article" date="2019" name="Int. J. Syst. Evol. Microbiol.">
        <title>The Global Catalogue of Microorganisms (GCM) 10K type strain sequencing project: providing services to taxonomists for standard genome sequencing and annotation.</title>
        <authorList>
            <consortium name="The Broad Institute Genomics Platform"/>
            <consortium name="The Broad Institute Genome Sequencing Center for Infectious Disease"/>
            <person name="Wu L."/>
            <person name="Ma J."/>
        </authorList>
    </citation>
    <scope>NUCLEOTIDE SEQUENCE [LARGE SCALE GENOMIC DNA]</scope>
    <source>
        <strain evidence="3">KCTC 52231</strain>
    </source>
</reference>
<feature type="transmembrane region" description="Helical" evidence="1">
    <location>
        <begin position="28"/>
        <end position="47"/>
    </location>
</feature>
<evidence type="ECO:0000256" key="1">
    <source>
        <dbReference type="SAM" id="Phobius"/>
    </source>
</evidence>
<feature type="transmembrane region" description="Helical" evidence="1">
    <location>
        <begin position="98"/>
        <end position="118"/>
    </location>
</feature>
<evidence type="ECO:0000313" key="3">
    <source>
        <dbReference type="Proteomes" id="UP001595647"/>
    </source>
</evidence>
<keyword evidence="3" id="KW-1185">Reference proteome</keyword>
<proteinExistence type="predicted"/>
<accession>A0ABV7I281</accession>
<evidence type="ECO:0000313" key="2">
    <source>
        <dbReference type="EMBL" id="MFC3163339.1"/>
    </source>
</evidence>
<keyword evidence="1" id="KW-0472">Membrane</keyword>
<dbReference type="Proteomes" id="UP001595647">
    <property type="component" value="Unassembled WGS sequence"/>
</dbReference>
<dbReference type="EMBL" id="JBHRTG010000007">
    <property type="protein sequence ID" value="MFC3163339.1"/>
    <property type="molecule type" value="Genomic_DNA"/>
</dbReference>